<dbReference type="Proteomes" id="UP000323876">
    <property type="component" value="Unassembled WGS sequence"/>
</dbReference>
<feature type="region of interest" description="Disordered" evidence="1">
    <location>
        <begin position="225"/>
        <end position="248"/>
    </location>
</feature>
<evidence type="ECO:0000256" key="3">
    <source>
        <dbReference type="SAM" id="SignalP"/>
    </source>
</evidence>
<reference evidence="4 5" key="1">
    <citation type="submission" date="2019-09" db="EMBL/GenBank/DDBJ databases">
        <authorList>
            <person name="Wang X."/>
        </authorList>
    </citation>
    <scope>NUCLEOTIDE SEQUENCE [LARGE SCALE GENOMIC DNA]</scope>
    <source>
        <strain evidence="4 5">CICC 11023</strain>
    </source>
</reference>
<comment type="caution">
    <text evidence="4">The sequence shown here is derived from an EMBL/GenBank/DDBJ whole genome shotgun (WGS) entry which is preliminary data.</text>
</comment>
<keyword evidence="2" id="KW-0472">Membrane</keyword>
<feature type="compositionally biased region" description="Low complexity" evidence="1">
    <location>
        <begin position="309"/>
        <end position="331"/>
    </location>
</feature>
<dbReference type="EMBL" id="VXLC01000015">
    <property type="protein sequence ID" value="KAA8885387.1"/>
    <property type="molecule type" value="Genomic_DNA"/>
</dbReference>
<evidence type="ECO:0000313" key="5">
    <source>
        <dbReference type="Proteomes" id="UP000323876"/>
    </source>
</evidence>
<dbReference type="OrthoDB" id="4369514at2"/>
<keyword evidence="5" id="KW-1185">Reference proteome</keyword>
<evidence type="ECO:0000256" key="1">
    <source>
        <dbReference type="SAM" id="MobiDB-lite"/>
    </source>
</evidence>
<dbReference type="AlphaFoldDB" id="A0A5N0E7I5"/>
<feature type="region of interest" description="Disordered" evidence="1">
    <location>
        <begin position="274"/>
        <end position="341"/>
    </location>
</feature>
<dbReference type="InterPro" id="IPR013207">
    <property type="entry name" value="LGFP"/>
</dbReference>
<evidence type="ECO:0008006" key="6">
    <source>
        <dbReference type="Google" id="ProtNLM"/>
    </source>
</evidence>
<proteinExistence type="predicted"/>
<feature type="transmembrane region" description="Helical" evidence="2">
    <location>
        <begin position="252"/>
        <end position="272"/>
    </location>
</feature>
<accession>A0A5N0E7I5</accession>
<name>A0A5N0E7I5_9NOCA</name>
<keyword evidence="2" id="KW-1133">Transmembrane helix</keyword>
<evidence type="ECO:0000313" key="4">
    <source>
        <dbReference type="EMBL" id="KAA8885387.1"/>
    </source>
</evidence>
<keyword evidence="2" id="KW-0812">Transmembrane</keyword>
<feature type="compositionally biased region" description="Low complexity" evidence="1">
    <location>
        <begin position="279"/>
        <end position="301"/>
    </location>
</feature>
<dbReference type="Pfam" id="PF08310">
    <property type="entry name" value="LGFP"/>
    <property type="match status" value="2"/>
</dbReference>
<feature type="signal peptide" evidence="3">
    <location>
        <begin position="1"/>
        <end position="39"/>
    </location>
</feature>
<feature type="compositionally biased region" description="Basic and acidic residues" evidence="1">
    <location>
        <begin position="332"/>
        <end position="341"/>
    </location>
</feature>
<dbReference type="RefSeq" id="WP_150404945.1">
    <property type="nucleotide sequence ID" value="NZ_VXLC01000015.1"/>
</dbReference>
<protein>
    <recommendedName>
        <fullName evidence="6">LGFP repeat-containing protein</fullName>
    </recommendedName>
</protein>
<feature type="compositionally biased region" description="Polar residues" evidence="1">
    <location>
        <begin position="239"/>
        <end position="248"/>
    </location>
</feature>
<organism evidence="4 5">
    <name type="scientific">Nocardia colli</name>
    <dbReference type="NCBI Taxonomy" id="2545717"/>
    <lineage>
        <taxon>Bacteria</taxon>
        <taxon>Bacillati</taxon>
        <taxon>Actinomycetota</taxon>
        <taxon>Actinomycetes</taxon>
        <taxon>Mycobacteriales</taxon>
        <taxon>Nocardiaceae</taxon>
        <taxon>Nocardia</taxon>
    </lineage>
</organism>
<sequence>MPELLDIHRGKTRRRTTLAVNAVALLASGLLATAPAAVADPSAEATNAIDAHYNDFGGAGSFLGAPLGPATEVAGGAERAYQGGVIYFSPDTGAKAVYGEILVKYKSLGGPSGPLRFPTNDETGAGDGVGRFNDFAEAGGAAIYWKPELGAWTIKGKVLDAWRESGGITGPFGYPRSDMTVDNGVATANFVGPAGTEIKWSDSEGLATMPPELAATLPGFRANAPDVAVPNPVPNPDNQATDDSSSSGINRWWGIPIGLAITAVVGGLLGMLGRRRSGPTHTTRGPVTPTTRTTATTTGNRQGFVPPRGDATAASAAAAAAQRGATTVAGAHEMHRDAPRS</sequence>
<keyword evidence="3" id="KW-0732">Signal</keyword>
<feature type="chain" id="PRO_5024280404" description="LGFP repeat-containing protein" evidence="3">
    <location>
        <begin position="40"/>
        <end position="341"/>
    </location>
</feature>
<gene>
    <name evidence="4" type="ORF">F3087_27440</name>
</gene>
<evidence type="ECO:0000256" key="2">
    <source>
        <dbReference type="SAM" id="Phobius"/>
    </source>
</evidence>